<organism evidence="1 2">
    <name type="scientific">Mesorhizobium tianshanense</name>
    <dbReference type="NCBI Taxonomy" id="39844"/>
    <lineage>
        <taxon>Bacteria</taxon>
        <taxon>Pseudomonadati</taxon>
        <taxon>Pseudomonadota</taxon>
        <taxon>Alphaproteobacteria</taxon>
        <taxon>Hyphomicrobiales</taxon>
        <taxon>Phyllobacteriaceae</taxon>
        <taxon>Mesorhizobium</taxon>
    </lineage>
</organism>
<reference evidence="1 2" key="1">
    <citation type="journal article" date="2015" name="Stand. Genomic Sci.">
        <title>Genomic Encyclopedia of Bacterial and Archaeal Type Strains, Phase III: the genomes of soil and plant-associated and newly described type strains.</title>
        <authorList>
            <person name="Whitman W.B."/>
            <person name="Woyke T."/>
            <person name="Klenk H.P."/>
            <person name="Zhou Y."/>
            <person name="Lilburn T.G."/>
            <person name="Beck B.J."/>
            <person name="De Vos P."/>
            <person name="Vandamme P."/>
            <person name="Eisen J.A."/>
            <person name="Garrity G."/>
            <person name="Hugenholtz P."/>
            <person name="Kyrpides N.C."/>
        </authorList>
    </citation>
    <scope>NUCLEOTIDE SEQUENCE [LARGE SCALE GENOMIC DNA]</scope>
    <source>
        <strain evidence="1 2">CGMCC 1.2546</strain>
    </source>
</reference>
<keyword evidence="2" id="KW-1185">Reference proteome</keyword>
<dbReference type="OrthoDB" id="8374226at2"/>
<protein>
    <submittedName>
        <fullName evidence="1">Uncharacterized protein</fullName>
    </submittedName>
</protein>
<proteinExistence type="predicted"/>
<evidence type="ECO:0000313" key="2">
    <source>
        <dbReference type="Proteomes" id="UP000317122"/>
    </source>
</evidence>
<name>A0A562NCI0_9HYPH</name>
<dbReference type="RefSeq" id="WP_145720994.1">
    <property type="nucleotide sequence ID" value="NZ_BSPF01000010.1"/>
</dbReference>
<dbReference type="EMBL" id="VLKT01000035">
    <property type="protein sequence ID" value="TWI29621.1"/>
    <property type="molecule type" value="Genomic_DNA"/>
</dbReference>
<accession>A0A562NCI0</accession>
<evidence type="ECO:0000313" key="1">
    <source>
        <dbReference type="EMBL" id="TWI29621.1"/>
    </source>
</evidence>
<dbReference type="Proteomes" id="UP000317122">
    <property type="component" value="Unassembled WGS sequence"/>
</dbReference>
<dbReference type="AlphaFoldDB" id="A0A562NCI0"/>
<sequence>MPKHLMIAVDWFGSYDLGGAWEAARSDYAHALYMCLGRQPYQRARAMQYIGIGNNVHTRLKEDHHKLQNVTRERQMWLGEIATAEPSGKKLKVTKATLDYAEWLHARFLQLPLNEKKTKALPPRSVTFMNRWFKTDHATPRRNRPHPNWPDLIDYPAYDLPARLVWFGRRQQYFLAPSYARP</sequence>
<gene>
    <name evidence="1" type="ORF">IQ26_05043</name>
</gene>
<comment type="caution">
    <text evidence="1">The sequence shown here is derived from an EMBL/GenBank/DDBJ whole genome shotgun (WGS) entry which is preliminary data.</text>
</comment>